<protein>
    <submittedName>
        <fullName evidence="9">MerR family transcriptional regulator, gold-responsive activator of gol and ges genes</fullName>
    </submittedName>
</protein>
<gene>
    <name evidence="9" type="ORF">SAMN05421850_1077</name>
</gene>
<dbReference type="GO" id="GO:0005737">
    <property type="term" value="C:cytoplasm"/>
    <property type="evidence" value="ECO:0007669"/>
    <property type="project" value="UniProtKB-SubCell"/>
</dbReference>
<evidence type="ECO:0000256" key="7">
    <source>
        <dbReference type="SAM" id="MobiDB-lite"/>
    </source>
</evidence>
<keyword evidence="6" id="KW-0175">Coiled coil</keyword>
<evidence type="ECO:0000259" key="8">
    <source>
        <dbReference type="PROSITE" id="PS50937"/>
    </source>
</evidence>
<evidence type="ECO:0000256" key="6">
    <source>
        <dbReference type="SAM" id="Coils"/>
    </source>
</evidence>
<dbReference type="InterPro" id="IPR011789">
    <property type="entry name" value="CueR"/>
</dbReference>
<dbReference type="Proteomes" id="UP000199340">
    <property type="component" value="Unassembled WGS sequence"/>
</dbReference>
<feature type="region of interest" description="Disordered" evidence="7">
    <location>
        <begin position="114"/>
        <end position="153"/>
    </location>
</feature>
<feature type="domain" description="HTH merR-type" evidence="8">
    <location>
        <begin position="1"/>
        <end position="69"/>
    </location>
</feature>
<dbReference type="InterPro" id="IPR009061">
    <property type="entry name" value="DNA-bd_dom_put_sf"/>
</dbReference>
<proteinExistence type="predicted"/>
<dbReference type="GO" id="GO:0045893">
    <property type="term" value="P:positive regulation of DNA-templated transcription"/>
    <property type="evidence" value="ECO:0007669"/>
    <property type="project" value="InterPro"/>
</dbReference>
<keyword evidence="3" id="KW-0805">Transcription regulation</keyword>
<name>A0A1G8PWA2_9RHOB</name>
<dbReference type="InterPro" id="IPR047057">
    <property type="entry name" value="MerR_fam"/>
</dbReference>
<dbReference type="PROSITE" id="PS00552">
    <property type="entry name" value="HTH_MERR_1"/>
    <property type="match status" value="1"/>
</dbReference>
<dbReference type="PANTHER" id="PTHR30204">
    <property type="entry name" value="REDOX-CYCLING DRUG-SENSING TRANSCRIPTIONAL ACTIVATOR SOXR"/>
    <property type="match status" value="1"/>
</dbReference>
<keyword evidence="10" id="KW-1185">Reference proteome</keyword>
<evidence type="ECO:0000313" key="10">
    <source>
        <dbReference type="Proteomes" id="UP000199340"/>
    </source>
</evidence>
<dbReference type="InterPro" id="IPR000551">
    <property type="entry name" value="MerR-type_HTH_dom"/>
</dbReference>
<dbReference type="PANTHER" id="PTHR30204:SF94">
    <property type="entry name" value="HEAVY METAL-DEPENDENT TRANSCRIPTIONAL REGULATOR HI_0293-RELATED"/>
    <property type="match status" value="1"/>
</dbReference>
<dbReference type="GO" id="GO:0003700">
    <property type="term" value="F:DNA-binding transcription factor activity"/>
    <property type="evidence" value="ECO:0007669"/>
    <property type="project" value="InterPro"/>
</dbReference>
<feature type="compositionally biased region" description="Basic and acidic residues" evidence="7">
    <location>
        <begin position="114"/>
        <end position="133"/>
    </location>
</feature>
<evidence type="ECO:0000256" key="4">
    <source>
        <dbReference type="ARBA" id="ARBA00023125"/>
    </source>
</evidence>
<evidence type="ECO:0000256" key="3">
    <source>
        <dbReference type="ARBA" id="ARBA00023015"/>
    </source>
</evidence>
<evidence type="ECO:0000256" key="2">
    <source>
        <dbReference type="ARBA" id="ARBA00022490"/>
    </source>
</evidence>
<feature type="coiled-coil region" evidence="6">
    <location>
        <begin position="81"/>
        <end position="108"/>
    </location>
</feature>
<organism evidence="9 10">
    <name type="scientific">Lutimaribacter saemankumensis</name>
    <dbReference type="NCBI Taxonomy" id="490829"/>
    <lineage>
        <taxon>Bacteria</taxon>
        <taxon>Pseudomonadati</taxon>
        <taxon>Pseudomonadota</taxon>
        <taxon>Alphaproteobacteria</taxon>
        <taxon>Rhodobacterales</taxon>
        <taxon>Roseobacteraceae</taxon>
        <taxon>Lutimaribacter</taxon>
    </lineage>
</organism>
<evidence type="ECO:0000256" key="5">
    <source>
        <dbReference type="ARBA" id="ARBA00023163"/>
    </source>
</evidence>
<dbReference type="PRINTS" id="PR00040">
    <property type="entry name" value="HTHMERR"/>
</dbReference>
<dbReference type="Gene3D" id="1.10.1660.10">
    <property type="match status" value="1"/>
</dbReference>
<sequence>MNIGEAAKLSGVSAKMIRYYEQTGLIPPAHRTESGYRDYSERDVHLLSFVRRARDLGFSVEVIGELLELWTDDARRSADVRQLAQGHLGNLRRKIEELEAMSKTLETLIDSCSGDHRPDCPIIADLEKSDSQDASRPPRPRRGAVGQAKALPR</sequence>
<dbReference type="CDD" id="cd01108">
    <property type="entry name" value="HTH_CueR"/>
    <property type="match status" value="1"/>
</dbReference>
<accession>A0A1G8PWA2</accession>
<dbReference type="Pfam" id="PF13411">
    <property type="entry name" value="MerR_1"/>
    <property type="match status" value="1"/>
</dbReference>
<dbReference type="PROSITE" id="PS50937">
    <property type="entry name" value="HTH_MERR_2"/>
    <property type="match status" value="1"/>
</dbReference>
<dbReference type="SMART" id="SM00422">
    <property type="entry name" value="HTH_MERR"/>
    <property type="match status" value="1"/>
</dbReference>
<keyword evidence="5" id="KW-0804">Transcription</keyword>
<dbReference type="SUPFAM" id="SSF46955">
    <property type="entry name" value="Putative DNA-binding domain"/>
    <property type="match status" value="1"/>
</dbReference>
<dbReference type="RefSeq" id="WP_090029179.1">
    <property type="nucleotide sequence ID" value="NZ_FNEB01000007.1"/>
</dbReference>
<keyword evidence="4" id="KW-0238">DNA-binding</keyword>
<evidence type="ECO:0000313" key="9">
    <source>
        <dbReference type="EMBL" id="SDI96648.1"/>
    </source>
</evidence>
<dbReference type="NCBIfam" id="TIGR02044">
    <property type="entry name" value="CueR"/>
    <property type="match status" value="1"/>
</dbReference>
<dbReference type="GO" id="GO:0003677">
    <property type="term" value="F:DNA binding"/>
    <property type="evidence" value="ECO:0007669"/>
    <property type="project" value="UniProtKB-KW"/>
</dbReference>
<dbReference type="AlphaFoldDB" id="A0A1G8PWA2"/>
<dbReference type="EMBL" id="FNEB01000007">
    <property type="protein sequence ID" value="SDI96648.1"/>
    <property type="molecule type" value="Genomic_DNA"/>
</dbReference>
<comment type="subcellular location">
    <subcellularLocation>
        <location evidence="1">Cytoplasm</location>
    </subcellularLocation>
</comment>
<dbReference type="GO" id="GO:0005507">
    <property type="term" value="F:copper ion binding"/>
    <property type="evidence" value="ECO:0007669"/>
    <property type="project" value="InterPro"/>
</dbReference>
<dbReference type="OrthoDB" id="9802944at2"/>
<evidence type="ECO:0000256" key="1">
    <source>
        <dbReference type="ARBA" id="ARBA00004496"/>
    </source>
</evidence>
<dbReference type="STRING" id="490829.SAMN05421850_1077"/>
<keyword evidence="2" id="KW-0963">Cytoplasm</keyword>
<reference evidence="9 10" key="1">
    <citation type="submission" date="2016-10" db="EMBL/GenBank/DDBJ databases">
        <authorList>
            <person name="de Groot N.N."/>
        </authorList>
    </citation>
    <scope>NUCLEOTIDE SEQUENCE [LARGE SCALE GENOMIC DNA]</scope>
    <source>
        <strain evidence="9 10">DSM 28010</strain>
    </source>
</reference>